<proteinExistence type="inferred from homology"/>
<evidence type="ECO:0000256" key="5">
    <source>
        <dbReference type="ARBA" id="ARBA00022989"/>
    </source>
</evidence>
<keyword evidence="6 8" id="KW-0472">Membrane</keyword>
<accession>A0A0S7WKB6</accession>
<dbReference type="HAMAP" id="MF_01148">
    <property type="entry name" value="Lnt"/>
    <property type="match status" value="1"/>
</dbReference>
<dbReference type="PANTHER" id="PTHR38686">
    <property type="entry name" value="APOLIPOPROTEIN N-ACYLTRANSFERASE"/>
    <property type="match status" value="1"/>
</dbReference>
<dbReference type="Pfam" id="PF20154">
    <property type="entry name" value="LNT_N"/>
    <property type="match status" value="1"/>
</dbReference>
<dbReference type="Proteomes" id="UP000051124">
    <property type="component" value="Unassembled WGS sequence"/>
</dbReference>
<comment type="similarity">
    <text evidence="8">Belongs to the CN hydrolase family. Apolipoprotein N-acyltransferase subfamily.</text>
</comment>
<feature type="transmembrane region" description="Helical" evidence="8">
    <location>
        <begin position="79"/>
        <end position="104"/>
    </location>
</feature>
<reference evidence="10 11" key="1">
    <citation type="journal article" date="2015" name="Microbiome">
        <title>Genomic resolution of linkages in carbon, nitrogen, and sulfur cycling among widespread estuary sediment bacteria.</title>
        <authorList>
            <person name="Baker B.J."/>
            <person name="Lazar C.S."/>
            <person name="Teske A.P."/>
            <person name="Dick G.J."/>
        </authorList>
    </citation>
    <scope>NUCLEOTIDE SEQUENCE [LARGE SCALE GENOMIC DNA]</scope>
    <source>
        <strain evidence="10">DG_26</strain>
    </source>
</reference>
<feature type="transmembrane region" description="Helical" evidence="8">
    <location>
        <begin position="47"/>
        <end position="67"/>
    </location>
</feature>
<dbReference type="AlphaFoldDB" id="A0A0S7WKB6"/>
<feature type="transmembrane region" description="Helical" evidence="8">
    <location>
        <begin position="473"/>
        <end position="493"/>
    </location>
</feature>
<dbReference type="InterPro" id="IPR045378">
    <property type="entry name" value="LNT_N"/>
</dbReference>
<keyword evidence="5 8" id="KW-1133">Transmembrane helix</keyword>
<dbReference type="GO" id="GO:0005886">
    <property type="term" value="C:plasma membrane"/>
    <property type="evidence" value="ECO:0007669"/>
    <property type="project" value="UniProtKB-SubCell"/>
</dbReference>
<comment type="pathway">
    <text evidence="8">Protein modification; lipoprotein biosynthesis (N-acyl transfer).</text>
</comment>
<evidence type="ECO:0000256" key="2">
    <source>
        <dbReference type="ARBA" id="ARBA00022475"/>
    </source>
</evidence>
<keyword evidence="7 8" id="KW-0012">Acyltransferase</keyword>
<feature type="transmembrane region" description="Helical" evidence="8">
    <location>
        <begin position="186"/>
        <end position="205"/>
    </location>
</feature>
<sequence>MANSRGILLAILSGVLLALAFWRISLGWFCYFALVPFFFTIRAPRSSFIFGWVAGIAFFSGLLWWLLFLQAEDVSVTLLAAGVVVLIIYLSIYVALFSVILSVARKWCGDIAFLLSPFVWVSLEYSRGLTSLGFPWGTLAYSQAGYATAIQLASLGGPQIISGWIVLINVLLLLSIRHFRNPWRCSLFLVVFAITLLLPLGWGRIHISNGCGPKMRVALLQVNLDPRRVTDRTYKDEIVPVIEKMVRHAAMDGSHLCIMPESALPRFLTHERAYRTLLTELSRDTDIPILTGATRYEYSDAQFHFFNSALFFTPDGTVDHYDKLHPVPFSERLPYDDVIPWLTKIQFGQGSFSPGKEFKVFSPDGASFSVLICFESIFPRLARRFVHEGAEFLVNITNDSWFGDTPGPYQHARMAILRAVETRVAIARCANTGVSMFIDPYGRVTQTTDLFTRTLIVGDIPMVSDGPTLYGRWGEWFSICSLVISAVLLFLMIGREFRSRL</sequence>
<feature type="transmembrane region" description="Helical" evidence="8">
    <location>
        <begin position="149"/>
        <end position="174"/>
    </location>
</feature>
<evidence type="ECO:0000256" key="4">
    <source>
        <dbReference type="ARBA" id="ARBA00022692"/>
    </source>
</evidence>
<evidence type="ECO:0000313" key="11">
    <source>
        <dbReference type="Proteomes" id="UP000051124"/>
    </source>
</evidence>
<comment type="caution">
    <text evidence="10">The sequence shown here is derived from an EMBL/GenBank/DDBJ whole genome shotgun (WGS) entry which is preliminary data.</text>
</comment>
<dbReference type="InterPro" id="IPR004563">
    <property type="entry name" value="Apolipo_AcylTrfase"/>
</dbReference>
<dbReference type="EMBL" id="LIZT01000017">
    <property type="protein sequence ID" value="KPJ50582.1"/>
    <property type="molecule type" value="Genomic_DNA"/>
</dbReference>
<evidence type="ECO:0000256" key="6">
    <source>
        <dbReference type="ARBA" id="ARBA00023136"/>
    </source>
</evidence>
<evidence type="ECO:0000256" key="8">
    <source>
        <dbReference type="HAMAP-Rule" id="MF_01148"/>
    </source>
</evidence>
<evidence type="ECO:0000256" key="1">
    <source>
        <dbReference type="ARBA" id="ARBA00004651"/>
    </source>
</evidence>
<dbReference type="UniPathway" id="UPA00666"/>
<dbReference type="InterPro" id="IPR003010">
    <property type="entry name" value="C-N_Hydrolase"/>
</dbReference>
<gene>
    <name evidence="8" type="primary">lnt</name>
    <name evidence="10" type="ORF">AMJ40_02405</name>
</gene>
<evidence type="ECO:0000256" key="3">
    <source>
        <dbReference type="ARBA" id="ARBA00022679"/>
    </source>
</evidence>
<name>A0A0S7WKB6_UNCT6</name>
<keyword evidence="4 8" id="KW-0812">Transmembrane</keyword>
<dbReference type="Pfam" id="PF00795">
    <property type="entry name" value="CN_hydrolase"/>
    <property type="match status" value="1"/>
</dbReference>
<organism evidence="10 11">
    <name type="scientific">candidate division TA06 bacterium DG_26</name>
    <dbReference type="NCBI Taxonomy" id="1703771"/>
    <lineage>
        <taxon>Bacteria</taxon>
        <taxon>Bacteria division TA06</taxon>
    </lineage>
</organism>
<dbReference type="EC" id="2.3.1.269" evidence="8"/>
<dbReference type="PANTHER" id="PTHR38686:SF1">
    <property type="entry name" value="APOLIPOPROTEIN N-ACYLTRANSFERASE"/>
    <property type="match status" value="1"/>
</dbReference>
<feature type="transmembrane region" description="Helical" evidence="8">
    <location>
        <begin position="6"/>
        <end position="35"/>
    </location>
</feature>
<comment type="function">
    <text evidence="8">Catalyzes the phospholipid dependent N-acylation of the N-terminal cysteine of apolipoprotein, the last step in lipoprotein maturation.</text>
</comment>
<dbReference type="PROSITE" id="PS50263">
    <property type="entry name" value="CN_HYDROLASE"/>
    <property type="match status" value="1"/>
</dbReference>
<dbReference type="InterPro" id="IPR036526">
    <property type="entry name" value="C-N_Hydrolase_sf"/>
</dbReference>
<dbReference type="GO" id="GO:0042158">
    <property type="term" value="P:lipoprotein biosynthetic process"/>
    <property type="evidence" value="ECO:0007669"/>
    <property type="project" value="UniProtKB-UniRule"/>
</dbReference>
<keyword evidence="2 8" id="KW-1003">Cell membrane</keyword>
<keyword evidence="3 8" id="KW-0808">Transferase</keyword>
<dbReference type="GO" id="GO:0016410">
    <property type="term" value="F:N-acyltransferase activity"/>
    <property type="evidence" value="ECO:0007669"/>
    <property type="project" value="UniProtKB-UniRule"/>
</dbReference>
<dbReference type="SUPFAM" id="SSF56317">
    <property type="entry name" value="Carbon-nitrogen hydrolase"/>
    <property type="match status" value="1"/>
</dbReference>
<evidence type="ECO:0000256" key="7">
    <source>
        <dbReference type="ARBA" id="ARBA00023315"/>
    </source>
</evidence>
<evidence type="ECO:0000259" key="9">
    <source>
        <dbReference type="PROSITE" id="PS50263"/>
    </source>
</evidence>
<feature type="domain" description="CN hydrolase" evidence="9">
    <location>
        <begin position="220"/>
        <end position="462"/>
    </location>
</feature>
<dbReference type="CDD" id="cd07571">
    <property type="entry name" value="ALP_N-acyl_transferase"/>
    <property type="match status" value="1"/>
</dbReference>
<protein>
    <recommendedName>
        <fullName evidence="8">Apolipoprotein N-acyltransferase</fullName>
        <shortName evidence="8">ALP N-acyltransferase</shortName>
        <ecNumber evidence="8">2.3.1.269</ecNumber>
    </recommendedName>
</protein>
<comment type="catalytic activity">
    <reaction evidence="8">
        <text>N-terminal S-1,2-diacyl-sn-glyceryl-L-cysteinyl-[lipoprotein] + a glycerophospholipid = N-acyl-S-1,2-diacyl-sn-glyceryl-L-cysteinyl-[lipoprotein] + a 2-acyl-sn-glycero-3-phospholipid + H(+)</text>
        <dbReference type="Rhea" id="RHEA:48228"/>
        <dbReference type="Rhea" id="RHEA-COMP:14681"/>
        <dbReference type="Rhea" id="RHEA-COMP:14684"/>
        <dbReference type="ChEBI" id="CHEBI:15378"/>
        <dbReference type="ChEBI" id="CHEBI:136912"/>
        <dbReference type="ChEBI" id="CHEBI:140656"/>
        <dbReference type="ChEBI" id="CHEBI:140657"/>
        <dbReference type="ChEBI" id="CHEBI:140660"/>
        <dbReference type="EC" id="2.3.1.269"/>
    </reaction>
</comment>
<evidence type="ECO:0000313" key="10">
    <source>
        <dbReference type="EMBL" id="KPJ50582.1"/>
    </source>
</evidence>
<comment type="subcellular location">
    <subcellularLocation>
        <location evidence="1 8">Cell membrane</location>
        <topology evidence="1 8">Multi-pass membrane protein</topology>
    </subcellularLocation>
</comment>
<dbReference type="Gene3D" id="3.60.110.10">
    <property type="entry name" value="Carbon-nitrogen hydrolase"/>
    <property type="match status" value="1"/>
</dbReference>
<dbReference type="NCBIfam" id="TIGR00546">
    <property type="entry name" value="lnt"/>
    <property type="match status" value="1"/>
</dbReference>